<dbReference type="SUPFAM" id="SSF47473">
    <property type="entry name" value="EF-hand"/>
    <property type="match status" value="1"/>
</dbReference>
<evidence type="ECO:0000256" key="1">
    <source>
        <dbReference type="ARBA" id="ARBA00022837"/>
    </source>
</evidence>
<sequence>MGSSDSKLSAQAQAQQDEQYATLMKNPTVVAAMEALEMDKSTTGFKFYRLFARMDKDGSKTIDLEEFHQFFELPHTPYSDLVFSNLGKQLPARGVAFDDFVLNLWNFCTMASQDIYTHVFHLYVRFGSFAYAFLAR</sequence>
<dbReference type="AlphaFoldDB" id="A0AAD9GWD7"/>
<proteinExistence type="predicted"/>
<dbReference type="InterPro" id="IPR018247">
    <property type="entry name" value="EF_Hand_1_Ca_BS"/>
</dbReference>
<keyword evidence="1" id="KW-0106">Calcium</keyword>
<gene>
    <name evidence="3" type="ORF">P3T76_002869</name>
</gene>
<accession>A0AAD9GWD7</accession>
<dbReference type="InterPro" id="IPR002048">
    <property type="entry name" value="EF_hand_dom"/>
</dbReference>
<dbReference type="Proteomes" id="UP001259832">
    <property type="component" value="Unassembled WGS sequence"/>
</dbReference>
<evidence type="ECO:0000313" key="4">
    <source>
        <dbReference type="Proteomes" id="UP001259832"/>
    </source>
</evidence>
<dbReference type="EMBL" id="JASMQC010000004">
    <property type="protein sequence ID" value="KAK1945821.1"/>
    <property type="molecule type" value="Genomic_DNA"/>
</dbReference>
<evidence type="ECO:0000313" key="3">
    <source>
        <dbReference type="EMBL" id="KAK1945821.1"/>
    </source>
</evidence>
<protein>
    <recommendedName>
        <fullName evidence="2">EF-hand domain-containing protein</fullName>
    </recommendedName>
</protein>
<reference evidence="3" key="1">
    <citation type="submission" date="2023-08" db="EMBL/GenBank/DDBJ databases">
        <title>Reference Genome Resource for the Citrus Pathogen Phytophthora citrophthora.</title>
        <authorList>
            <person name="Moller H."/>
            <person name="Coetzee B."/>
            <person name="Rose L.J."/>
            <person name="Van Niekerk J.M."/>
        </authorList>
    </citation>
    <scope>NUCLEOTIDE SEQUENCE</scope>
    <source>
        <strain evidence="3">STE-U-9442</strain>
    </source>
</reference>
<dbReference type="GO" id="GO:0005509">
    <property type="term" value="F:calcium ion binding"/>
    <property type="evidence" value="ECO:0007669"/>
    <property type="project" value="InterPro"/>
</dbReference>
<organism evidence="3 4">
    <name type="scientific">Phytophthora citrophthora</name>
    <dbReference type="NCBI Taxonomy" id="4793"/>
    <lineage>
        <taxon>Eukaryota</taxon>
        <taxon>Sar</taxon>
        <taxon>Stramenopiles</taxon>
        <taxon>Oomycota</taxon>
        <taxon>Peronosporomycetes</taxon>
        <taxon>Peronosporales</taxon>
        <taxon>Peronosporaceae</taxon>
        <taxon>Phytophthora</taxon>
    </lineage>
</organism>
<comment type="caution">
    <text evidence="3">The sequence shown here is derived from an EMBL/GenBank/DDBJ whole genome shotgun (WGS) entry which is preliminary data.</text>
</comment>
<name>A0AAD9GWD7_9STRA</name>
<feature type="domain" description="EF-hand" evidence="2">
    <location>
        <begin position="42"/>
        <end position="77"/>
    </location>
</feature>
<dbReference type="Gene3D" id="1.10.238.10">
    <property type="entry name" value="EF-hand"/>
    <property type="match status" value="1"/>
</dbReference>
<dbReference type="PROSITE" id="PS50222">
    <property type="entry name" value="EF_HAND_2"/>
    <property type="match status" value="1"/>
</dbReference>
<evidence type="ECO:0000259" key="2">
    <source>
        <dbReference type="PROSITE" id="PS50222"/>
    </source>
</evidence>
<dbReference type="InterPro" id="IPR011992">
    <property type="entry name" value="EF-hand-dom_pair"/>
</dbReference>
<dbReference type="PROSITE" id="PS00018">
    <property type="entry name" value="EF_HAND_1"/>
    <property type="match status" value="1"/>
</dbReference>
<keyword evidence="4" id="KW-1185">Reference proteome</keyword>